<dbReference type="InterPro" id="IPR036388">
    <property type="entry name" value="WH-like_DNA-bd_sf"/>
</dbReference>
<dbReference type="SUPFAM" id="SSF46785">
    <property type="entry name" value="Winged helix' DNA-binding domain"/>
    <property type="match status" value="1"/>
</dbReference>
<evidence type="ECO:0000256" key="2">
    <source>
        <dbReference type="ARBA" id="ARBA00023125"/>
    </source>
</evidence>
<dbReference type="OrthoDB" id="9792527at2"/>
<dbReference type="Proteomes" id="UP000185612">
    <property type="component" value="Unassembled WGS sequence"/>
</dbReference>
<dbReference type="PANTHER" id="PTHR33204">
    <property type="entry name" value="TRANSCRIPTIONAL REGULATOR, MARR FAMILY"/>
    <property type="match status" value="1"/>
</dbReference>
<dbReference type="STRING" id="52770.BSZ40_03215"/>
<dbReference type="AlphaFoldDB" id="A0A1Q5PYL7"/>
<evidence type="ECO:0000259" key="4">
    <source>
        <dbReference type="PROSITE" id="PS51118"/>
    </source>
</evidence>
<dbReference type="InterPro" id="IPR011991">
    <property type="entry name" value="ArsR-like_HTH"/>
</dbReference>
<feature type="domain" description="HTH hxlR-type" evidence="4">
    <location>
        <begin position="14"/>
        <end position="112"/>
    </location>
</feature>
<keyword evidence="3" id="KW-0804">Transcription</keyword>
<keyword evidence="2" id="KW-0238">DNA-binding</keyword>
<organism evidence="5 6">
    <name type="scientific">Buchananella hordeovulneris</name>
    <dbReference type="NCBI Taxonomy" id="52770"/>
    <lineage>
        <taxon>Bacteria</taxon>
        <taxon>Bacillati</taxon>
        <taxon>Actinomycetota</taxon>
        <taxon>Actinomycetes</taxon>
        <taxon>Actinomycetales</taxon>
        <taxon>Actinomycetaceae</taxon>
        <taxon>Buchananella</taxon>
    </lineage>
</organism>
<evidence type="ECO:0000256" key="3">
    <source>
        <dbReference type="ARBA" id="ARBA00023163"/>
    </source>
</evidence>
<name>A0A1Q5PYL7_9ACTO</name>
<gene>
    <name evidence="5" type="ORF">BSZ40_03215</name>
</gene>
<dbReference type="CDD" id="cd00090">
    <property type="entry name" value="HTH_ARSR"/>
    <property type="match status" value="1"/>
</dbReference>
<dbReference type="Pfam" id="PF01638">
    <property type="entry name" value="HxlR"/>
    <property type="match status" value="1"/>
</dbReference>
<dbReference type="PANTHER" id="PTHR33204:SF18">
    <property type="entry name" value="TRANSCRIPTIONAL REGULATORY PROTEIN"/>
    <property type="match status" value="1"/>
</dbReference>
<dbReference type="InterPro" id="IPR002577">
    <property type="entry name" value="HTH_HxlR"/>
</dbReference>
<dbReference type="Gene3D" id="1.10.10.10">
    <property type="entry name" value="Winged helix-like DNA-binding domain superfamily/Winged helix DNA-binding domain"/>
    <property type="match status" value="1"/>
</dbReference>
<dbReference type="InterPro" id="IPR036390">
    <property type="entry name" value="WH_DNA-bd_sf"/>
</dbReference>
<comment type="caution">
    <text evidence="5">The sequence shown here is derived from an EMBL/GenBank/DDBJ whole genome shotgun (WGS) entry which is preliminary data.</text>
</comment>
<dbReference type="RefSeq" id="WP_073823224.1">
    <property type="nucleotide sequence ID" value="NZ_JAUNKL010000006.1"/>
</dbReference>
<dbReference type="GO" id="GO:0003677">
    <property type="term" value="F:DNA binding"/>
    <property type="evidence" value="ECO:0007669"/>
    <property type="project" value="UniProtKB-KW"/>
</dbReference>
<sequence>MSSRRSYSSYNDGCAAAHALDIIGERWSLIVVRELLLGPKRFAELQRDVLGISPTLLSRRLRDLESRGIVVRSTLPAPAKVEVYELTPWGLRLEAVNKALSMWAVASPNFPWEADMSPDALVLAMRAHARANTSLRSPVRVNLHLCDSRRPDPEPVAYSAIMTRQDTLIEKAPTPPSAAAQVHATTAAWKSCLIGGVKLDDLEDIRVTGSGFAVEALIATTNLAGNQDAHLSSAPAPTNQEIA</sequence>
<dbReference type="PROSITE" id="PS51118">
    <property type="entry name" value="HTH_HXLR"/>
    <property type="match status" value="1"/>
</dbReference>
<evidence type="ECO:0000256" key="1">
    <source>
        <dbReference type="ARBA" id="ARBA00023015"/>
    </source>
</evidence>
<evidence type="ECO:0000313" key="5">
    <source>
        <dbReference type="EMBL" id="OKL52480.1"/>
    </source>
</evidence>
<accession>A0A1Q5PYL7</accession>
<dbReference type="InParanoid" id="A0A1Q5PYL7"/>
<protein>
    <submittedName>
        <fullName evidence="5">HxlR family transcriptional regulator</fullName>
    </submittedName>
</protein>
<keyword evidence="6" id="KW-1185">Reference proteome</keyword>
<keyword evidence="1" id="KW-0805">Transcription regulation</keyword>
<proteinExistence type="predicted"/>
<dbReference type="EMBL" id="MQVS01000002">
    <property type="protein sequence ID" value="OKL52480.1"/>
    <property type="molecule type" value="Genomic_DNA"/>
</dbReference>
<evidence type="ECO:0000313" key="6">
    <source>
        <dbReference type="Proteomes" id="UP000185612"/>
    </source>
</evidence>
<reference evidence="6" key="1">
    <citation type="submission" date="2016-12" db="EMBL/GenBank/DDBJ databases">
        <authorList>
            <person name="Meng X."/>
        </authorList>
    </citation>
    <scope>NUCLEOTIDE SEQUENCE [LARGE SCALE GENOMIC DNA]</scope>
    <source>
        <strain evidence="6">DSM 20732</strain>
    </source>
</reference>